<protein>
    <submittedName>
        <fullName evidence="5">Helix-turn-helix domain-containing protein</fullName>
    </submittedName>
</protein>
<keyword evidence="3" id="KW-0804">Transcription</keyword>
<evidence type="ECO:0000256" key="2">
    <source>
        <dbReference type="ARBA" id="ARBA00023125"/>
    </source>
</evidence>
<dbReference type="GO" id="GO:0003700">
    <property type="term" value="F:DNA-binding transcription factor activity"/>
    <property type="evidence" value="ECO:0007669"/>
    <property type="project" value="InterPro"/>
</dbReference>
<dbReference type="AlphaFoldDB" id="A0A7L4YTJ2"/>
<evidence type="ECO:0000313" key="5">
    <source>
        <dbReference type="EMBL" id="QHC02313.1"/>
    </source>
</evidence>
<dbReference type="Gene3D" id="1.10.10.60">
    <property type="entry name" value="Homeodomain-like"/>
    <property type="match status" value="2"/>
</dbReference>
<dbReference type="EMBL" id="CP047156">
    <property type="protein sequence ID" value="QHC02313.1"/>
    <property type="molecule type" value="Genomic_DNA"/>
</dbReference>
<dbReference type="InterPro" id="IPR009057">
    <property type="entry name" value="Homeodomain-like_sf"/>
</dbReference>
<name>A0A7L4YTJ2_9ACTN</name>
<reference evidence="5 6" key="1">
    <citation type="journal article" date="2018" name="Int. J. Syst. Evol. Microbiol.">
        <title>Epidermidibacterium keratini gen. nov., sp. nov., a member of the family Sporichthyaceae, isolated from keratin epidermis.</title>
        <authorList>
            <person name="Lee D.G."/>
            <person name="Trujillo M.E."/>
            <person name="Kang S."/>
            <person name="Nam J.J."/>
            <person name="Kim Y.J."/>
        </authorList>
    </citation>
    <scope>NUCLEOTIDE SEQUENCE [LARGE SCALE GENOMIC DNA]</scope>
    <source>
        <strain evidence="5 6">EPI-7</strain>
    </source>
</reference>
<keyword evidence="6" id="KW-1185">Reference proteome</keyword>
<gene>
    <name evidence="5" type="ORF">EK0264_06585</name>
</gene>
<dbReference type="OrthoDB" id="186135at2"/>
<sequence length="344" mass="39040">MRYCCWLGTGELVRLHRRSRLVSGSDKSQQECAATPEAARHSCDAHWRSPLVAQTLAVHRPVGPVVYDCLNILFIRSGSAIMFSEFGRQPVSVGDAILLGPNVLFSCEPECQVSVTSIRVDTDFALDQFFWQHSAVLHDRLDAPGFAEKIYSEPAQILRLGRDRAGMVVPWIDEMVALSVERRFRERFNRLQALWFAVMDVLGPFIRVSPARLTPLQRARARPVLPRSRRLAPLRPEALLAREALHENVAYRWTLHELSERVRLSPQQLTRVFVDAFGKTPIAYLTMLRVQEMARLLRESDLSVAAVGRCVGWSSRSRATEAFIEHVGLSPSRYRSMRPVVADR</sequence>
<dbReference type="InterPro" id="IPR018060">
    <property type="entry name" value="HTH_AraC"/>
</dbReference>
<dbReference type="Pfam" id="PF12833">
    <property type="entry name" value="HTH_18"/>
    <property type="match status" value="1"/>
</dbReference>
<evidence type="ECO:0000256" key="1">
    <source>
        <dbReference type="ARBA" id="ARBA00023015"/>
    </source>
</evidence>
<keyword evidence="2" id="KW-0238">DNA-binding</keyword>
<dbReference type="KEGG" id="eke:EK0264_06585"/>
<accession>A0A7L4YTJ2</accession>
<dbReference type="PANTHER" id="PTHR46796:SF13">
    <property type="entry name" value="HTH-TYPE TRANSCRIPTIONAL ACTIVATOR RHAS"/>
    <property type="match status" value="1"/>
</dbReference>
<dbReference type="InParanoid" id="A0A7L4YTJ2"/>
<dbReference type="InterPro" id="IPR050204">
    <property type="entry name" value="AraC_XylS_family_regulators"/>
</dbReference>
<dbReference type="GO" id="GO:0043565">
    <property type="term" value="F:sequence-specific DNA binding"/>
    <property type="evidence" value="ECO:0007669"/>
    <property type="project" value="InterPro"/>
</dbReference>
<dbReference type="SUPFAM" id="SSF46689">
    <property type="entry name" value="Homeodomain-like"/>
    <property type="match status" value="2"/>
</dbReference>
<dbReference type="SMART" id="SM00342">
    <property type="entry name" value="HTH_ARAC"/>
    <property type="match status" value="1"/>
</dbReference>
<evidence type="ECO:0000313" key="6">
    <source>
        <dbReference type="Proteomes" id="UP000463857"/>
    </source>
</evidence>
<dbReference type="Proteomes" id="UP000463857">
    <property type="component" value="Chromosome"/>
</dbReference>
<keyword evidence="1" id="KW-0805">Transcription regulation</keyword>
<dbReference type="PROSITE" id="PS01124">
    <property type="entry name" value="HTH_ARAC_FAMILY_2"/>
    <property type="match status" value="1"/>
</dbReference>
<evidence type="ECO:0000259" key="4">
    <source>
        <dbReference type="PROSITE" id="PS01124"/>
    </source>
</evidence>
<proteinExistence type="predicted"/>
<dbReference type="PANTHER" id="PTHR46796">
    <property type="entry name" value="HTH-TYPE TRANSCRIPTIONAL ACTIVATOR RHAS-RELATED"/>
    <property type="match status" value="1"/>
</dbReference>
<evidence type="ECO:0000256" key="3">
    <source>
        <dbReference type="ARBA" id="ARBA00023163"/>
    </source>
</evidence>
<feature type="domain" description="HTH araC/xylS-type" evidence="4">
    <location>
        <begin position="239"/>
        <end position="337"/>
    </location>
</feature>
<organism evidence="5 6">
    <name type="scientific">Epidermidibacterium keratini</name>
    <dbReference type="NCBI Taxonomy" id="1891644"/>
    <lineage>
        <taxon>Bacteria</taxon>
        <taxon>Bacillati</taxon>
        <taxon>Actinomycetota</taxon>
        <taxon>Actinomycetes</taxon>
        <taxon>Sporichthyales</taxon>
        <taxon>Sporichthyaceae</taxon>
        <taxon>Epidermidibacterium</taxon>
    </lineage>
</organism>